<protein>
    <recommendedName>
        <fullName evidence="3">DZIP3-like HEPN domain-containing protein</fullName>
    </recommendedName>
</protein>
<gene>
    <name evidence="1" type="ORF">MGAL_10B091231</name>
</gene>
<name>A0A8B6GT29_MYTGA</name>
<dbReference type="EMBL" id="UYJE01008983">
    <property type="protein sequence ID" value="VDI69057.1"/>
    <property type="molecule type" value="Genomic_DNA"/>
</dbReference>
<comment type="caution">
    <text evidence="1">The sequence shown here is derived from an EMBL/GenBank/DDBJ whole genome shotgun (WGS) entry which is preliminary data.</text>
</comment>
<dbReference type="OrthoDB" id="6121461at2759"/>
<evidence type="ECO:0000313" key="1">
    <source>
        <dbReference type="EMBL" id="VDI69057.1"/>
    </source>
</evidence>
<evidence type="ECO:0000313" key="2">
    <source>
        <dbReference type="Proteomes" id="UP000596742"/>
    </source>
</evidence>
<evidence type="ECO:0008006" key="3">
    <source>
        <dbReference type="Google" id="ProtNLM"/>
    </source>
</evidence>
<accession>A0A8B6GT29</accession>
<dbReference type="AlphaFoldDB" id="A0A8B6GT29"/>
<sequence>MEEEPSTSCGKKRSFPKELLDKMDDTDAKLPRIAATPAVLNDNQKRYLVVGICLQSVISPALRKYVVPILTSLYEELTLREKIDTPTFSTHYQPTYTFLNYENINNNKATYGYQKAKYDYTVKSVVDLSKLFLQIHMTHYTGFDETCDLSALLGLIINIVGKFPTTVISYAKNVRGVRNEWAHSDFTKWDAVKYSDSFKLMTDLVKNLCLSSTEESQTLLEIEKWEINGTSSLNDTNEICRLLHVLVKSVKHIANESETEIKESHVISSFFAEVVGYSGKSTHTIK</sequence>
<proteinExistence type="predicted"/>
<reference evidence="1" key="1">
    <citation type="submission" date="2018-11" db="EMBL/GenBank/DDBJ databases">
        <authorList>
            <person name="Alioto T."/>
            <person name="Alioto T."/>
        </authorList>
    </citation>
    <scope>NUCLEOTIDE SEQUENCE</scope>
</reference>
<dbReference type="Proteomes" id="UP000596742">
    <property type="component" value="Unassembled WGS sequence"/>
</dbReference>
<keyword evidence="2" id="KW-1185">Reference proteome</keyword>
<organism evidence="1 2">
    <name type="scientific">Mytilus galloprovincialis</name>
    <name type="common">Mediterranean mussel</name>
    <dbReference type="NCBI Taxonomy" id="29158"/>
    <lineage>
        <taxon>Eukaryota</taxon>
        <taxon>Metazoa</taxon>
        <taxon>Spiralia</taxon>
        <taxon>Lophotrochozoa</taxon>
        <taxon>Mollusca</taxon>
        <taxon>Bivalvia</taxon>
        <taxon>Autobranchia</taxon>
        <taxon>Pteriomorphia</taxon>
        <taxon>Mytilida</taxon>
        <taxon>Mytiloidea</taxon>
        <taxon>Mytilidae</taxon>
        <taxon>Mytilinae</taxon>
        <taxon>Mytilus</taxon>
    </lineage>
</organism>